<dbReference type="Proteomes" id="UP000076078">
    <property type="component" value="Unassembled WGS sequence"/>
</dbReference>
<evidence type="ECO:0000256" key="2">
    <source>
        <dbReference type="ARBA" id="ARBA00022737"/>
    </source>
</evidence>
<keyword evidence="2" id="KW-0677">Repeat</keyword>
<keyword evidence="3" id="KW-0498">Mitosis</keyword>
<dbReference type="GO" id="GO:0045842">
    <property type="term" value="P:positive regulation of mitotic metaphase/anaphase transition"/>
    <property type="evidence" value="ECO:0007669"/>
    <property type="project" value="TreeGrafter"/>
</dbReference>
<dbReference type="SUPFAM" id="SSF48452">
    <property type="entry name" value="TPR-like"/>
    <property type="match status" value="2"/>
</dbReference>
<dbReference type="Pfam" id="PF13414">
    <property type="entry name" value="TPR_11"/>
    <property type="match status" value="1"/>
</dbReference>
<feature type="domain" description="Cdc23" evidence="8">
    <location>
        <begin position="9"/>
        <end position="301"/>
    </location>
</feature>
<evidence type="ECO:0000256" key="3">
    <source>
        <dbReference type="ARBA" id="ARBA00022776"/>
    </source>
</evidence>
<organism evidence="9 10">
    <name type="scientific">Tieghemostelium lacteum</name>
    <name type="common">Slime mold</name>
    <name type="synonym">Dictyostelium lacteum</name>
    <dbReference type="NCBI Taxonomy" id="361077"/>
    <lineage>
        <taxon>Eukaryota</taxon>
        <taxon>Amoebozoa</taxon>
        <taxon>Evosea</taxon>
        <taxon>Eumycetozoa</taxon>
        <taxon>Dictyostelia</taxon>
        <taxon>Dictyosteliales</taxon>
        <taxon>Raperosteliaceae</taxon>
        <taxon>Tieghemostelium</taxon>
    </lineage>
</organism>
<evidence type="ECO:0000256" key="5">
    <source>
        <dbReference type="ARBA" id="ARBA00022803"/>
    </source>
</evidence>
<keyword evidence="5 7" id="KW-0802">TPR repeat</keyword>
<evidence type="ECO:0000313" key="10">
    <source>
        <dbReference type="Proteomes" id="UP000076078"/>
    </source>
</evidence>
<keyword evidence="6" id="KW-0131">Cell cycle</keyword>
<dbReference type="FunCoup" id="A0A152A2C8">
    <property type="interactions" value="202"/>
</dbReference>
<dbReference type="GO" id="GO:0051301">
    <property type="term" value="P:cell division"/>
    <property type="evidence" value="ECO:0007669"/>
    <property type="project" value="UniProtKB-KW"/>
</dbReference>
<evidence type="ECO:0000259" key="8">
    <source>
        <dbReference type="Pfam" id="PF04049"/>
    </source>
</evidence>
<feature type="repeat" description="TPR" evidence="7">
    <location>
        <begin position="396"/>
        <end position="429"/>
    </location>
</feature>
<evidence type="ECO:0000256" key="1">
    <source>
        <dbReference type="ARBA" id="ARBA00022618"/>
    </source>
</evidence>
<dbReference type="AlphaFoldDB" id="A0A152A2C8"/>
<dbReference type="GO" id="GO:0031145">
    <property type="term" value="P:anaphase-promoting complex-dependent catabolic process"/>
    <property type="evidence" value="ECO:0007669"/>
    <property type="project" value="TreeGrafter"/>
</dbReference>
<dbReference type="GO" id="GO:0005680">
    <property type="term" value="C:anaphase-promoting complex"/>
    <property type="evidence" value="ECO:0007669"/>
    <property type="project" value="InterPro"/>
</dbReference>
<proteinExistence type="predicted"/>
<dbReference type="OMA" id="ERCLYHS"/>
<dbReference type="GO" id="GO:0016567">
    <property type="term" value="P:protein ubiquitination"/>
    <property type="evidence" value="ECO:0007669"/>
    <property type="project" value="TreeGrafter"/>
</dbReference>
<comment type="caution">
    <text evidence="9">The sequence shown here is derived from an EMBL/GenBank/DDBJ whole genome shotgun (WGS) entry which is preliminary data.</text>
</comment>
<evidence type="ECO:0000313" key="9">
    <source>
        <dbReference type="EMBL" id="KYR00221.1"/>
    </source>
</evidence>
<accession>A0A152A2C8</accession>
<dbReference type="Pfam" id="PF04049">
    <property type="entry name" value="ANAPC8"/>
    <property type="match status" value="1"/>
</dbReference>
<feature type="repeat" description="TPR" evidence="7">
    <location>
        <begin position="362"/>
        <end position="395"/>
    </location>
</feature>
<feature type="repeat" description="TPR" evidence="7">
    <location>
        <begin position="430"/>
        <end position="463"/>
    </location>
</feature>
<protein>
    <submittedName>
        <fullName evidence="9">Anaphase promoting complex subunit 8</fullName>
    </submittedName>
</protein>
<keyword evidence="10" id="KW-1185">Reference proteome</keyword>
<dbReference type="Pfam" id="PF13181">
    <property type="entry name" value="TPR_8"/>
    <property type="match status" value="1"/>
</dbReference>
<dbReference type="PROSITE" id="PS50005">
    <property type="entry name" value="TPR"/>
    <property type="match status" value="3"/>
</dbReference>
<keyword evidence="4" id="KW-0833">Ubl conjugation pathway</keyword>
<dbReference type="STRING" id="361077.A0A152A2C8"/>
<sequence>MTTNNITSIKFELIQSIQDLSQRGLFIGSKWASEQLNGLISSNSTTEDVNTMSTVTSYQQTLNQKSNPVLGSDNHIKYLLAKNYFDLKEYRRCADILSSEYTSTCQLNLFLRSYALYLAIEKRKEEEIIENASLINEQQQKINEQQAQQAQQQSQQPSNIPQLKLDQQQSQEFNDLFKVYNNRYLNSNSSSNSVTVEPLDAFNLYLYALLLKKQNNFLKSKQVLLQSIQLYPGNWSAWYDLASLCTDYDQVMKLVLPNHFIKDFFLAHVSLEFQKNNEALQIYQSLSKVFSASTYILSQTAIGNYNLRAFDTGEELFEKLMEIEPNRLENIDIYSNILYVRDKKAALSMLAHKAMNIEKYCPETCCIIGNYYSLKSEHEKAILYFQRALKLNDKYLSAWTLIGHEFLEIKNVPSAIRAYRKAVDINPRDYRAWYGLGQTYVLLKLPLYSLHYFKKATTLRPYDPRMWCATAGCYEHIDKLPEAIKCYERAEENFDHERVAQAKLAKLYQEIQNYDKAAYYYKKNLQHYDSEKIDGQEVIDALLYLANHCRNTNKLSQSEKYCLRLLDYAGPEKEEAKSILREIHNKSKSINNF</sequence>
<dbReference type="EMBL" id="LODT01000016">
    <property type="protein sequence ID" value="KYR00221.1"/>
    <property type="molecule type" value="Genomic_DNA"/>
</dbReference>
<dbReference type="InterPro" id="IPR019734">
    <property type="entry name" value="TPR_rpt"/>
</dbReference>
<reference evidence="9 10" key="1">
    <citation type="submission" date="2015-12" db="EMBL/GenBank/DDBJ databases">
        <title>Dictyostelia acquired genes for synthesis and detection of signals that induce cell-type specialization by lateral gene transfer from prokaryotes.</title>
        <authorList>
            <person name="Gloeckner G."/>
            <person name="Schaap P."/>
        </authorList>
    </citation>
    <scope>NUCLEOTIDE SEQUENCE [LARGE SCALE GENOMIC DNA]</scope>
    <source>
        <strain evidence="9 10">TK</strain>
    </source>
</reference>
<evidence type="ECO:0000256" key="7">
    <source>
        <dbReference type="PROSITE-ProRule" id="PRU00339"/>
    </source>
</evidence>
<dbReference type="InterPro" id="IPR007192">
    <property type="entry name" value="APC8"/>
</dbReference>
<evidence type="ECO:0000256" key="4">
    <source>
        <dbReference type="ARBA" id="ARBA00022786"/>
    </source>
</evidence>
<gene>
    <name evidence="9" type="ORF">DLAC_03377</name>
</gene>
<dbReference type="OrthoDB" id="10262026at2759"/>
<dbReference type="Gene3D" id="1.25.40.10">
    <property type="entry name" value="Tetratricopeptide repeat domain"/>
    <property type="match status" value="2"/>
</dbReference>
<name>A0A152A2C8_TIELA</name>
<dbReference type="PANTHER" id="PTHR12558">
    <property type="entry name" value="CELL DIVISION CYCLE 16,23,27"/>
    <property type="match status" value="1"/>
</dbReference>
<dbReference type="InterPro" id="IPR011990">
    <property type="entry name" value="TPR-like_helical_dom_sf"/>
</dbReference>
<dbReference type="SMART" id="SM00028">
    <property type="entry name" value="TPR"/>
    <property type="match status" value="7"/>
</dbReference>
<keyword evidence="1" id="KW-0132">Cell division</keyword>
<evidence type="ECO:0000256" key="6">
    <source>
        <dbReference type="ARBA" id="ARBA00023306"/>
    </source>
</evidence>
<dbReference type="PANTHER" id="PTHR12558:SF10">
    <property type="entry name" value="CELL DIVISION CYCLE PROTEIN 23 HOMOLOG"/>
    <property type="match status" value="1"/>
</dbReference>
<dbReference type="InParanoid" id="A0A152A2C8"/>